<feature type="domain" description="Neurotransmitter-gated ion-channel transmembrane" evidence="2">
    <location>
        <begin position="47"/>
        <end position="159"/>
    </location>
</feature>
<sequence length="283" mass="33353">MNLLPNGALRNEYYKAGEWYRLTLEIAFKRNYGFYIIEIYTTMYINVFLSWIAFCISLKALPARVILSVNTLMSLCLQFGNIISSLPPVSYVKSIDYFMFTCIAYIFGSLVEMAFITYQDKKMLMRSLRFDLGMSALFRWACFDNDASLKDRTDYDFDSTEKSEMETAETHKIPQYMSRNVMRRRKLYYLDRGTRIDNISFIMFPLTFLIFNIVYWTYYLSKDHHLSSTTFVTLSEDHYLGATHLCNTMCIWVTANKDYHLDTAAWVPLTEDRRLATTMNVPY</sequence>
<proteinExistence type="predicted"/>
<feature type="transmembrane region" description="Helical" evidence="1">
    <location>
        <begin position="32"/>
        <end position="58"/>
    </location>
</feature>
<reference evidence="4" key="1">
    <citation type="submission" date="2022-11" db="UniProtKB">
        <authorList>
            <consortium name="WormBaseParasite"/>
        </authorList>
    </citation>
    <scope>IDENTIFICATION</scope>
</reference>
<dbReference type="GO" id="GO:0016020">
    <property type="term" value="C:membrane"/>
    <property type="evidence" value="ECO:0007669"/>
    <property type="project" value="InterPro"/>
</dbReference>
<dbReference type="SUPFAM" id="SSF90112">
    <property type="entry name" value="Neurotransmitter-gated ion-channel transmembrane pore"/>
    <property type="match status" value="1"/>
</dbReference>
<keyword evidence="1" id="KW-0812">Transmembrane</keyword>
<evidence type="ECO:0000259" key="2">
    <source>
        <dbReference type="Pfam" id="PF02932"/>
    </source>
</evidence>
<dbReference type="GO" id="GO:0005230">
    <property type="term" value="F:extracellular ligand-gated monoatomic ion channel activity"/>
    <property type="evidence" value="ECO:0007669"/>
    <property type="project" value="UniProtKB-ARBA"/>
</dbReference>
<name>A0A915DCH7_9BILA</name>
<organism evidence="3 4">
    <name type="scientific">Ditylenchus dipsaci</name>
    <dbReference type="NCBI Taxonomy" id="166011"/>
    <lineage>
        <taxon>Eukaryota</taxon>
        <taxon>Metazoa</taxon>
        <taxon>Ecdysozoa</taxon>
        <taxon>Nematoda</taxon>
        <taxon>Chromadorea</taxon>
        <taxon>Rhabditida</taxon>
        <taxon>Tylenchina</taxon>
        <taxon>Tylenchomorpha</taxon>
        <taxon>Sphaerularioidea</taxon>
        <taxon>Anguinidae</taxon>
        <taxon>Anguininae</taxon>
        <taxon>Ditylenchus</taxon>
    </lineage>
</organism>
<dbReference type="InterPro" id="IPR006201">
    <property type="entry name" value="Neur_channel"/>
</dbReference>
<keyword evidence="1" id="KW-0472">Membrane</keyword>
<evidence type="ECO:0000313" key="3">
    <source>
        <dbReference type="Proteomes" id="UP000887574"/>
    </source>
</evidence>
<dbReference type="GO" id="GO:0004888">
    <property type="term" value="F:transmembrane signaling receptor activity"/>
    <property type="evidence" value="ECO:0007669"/>
    <property type="project" value="InterPro"/>
</dbReference>
<dbReference type="AlphaFoldDB" id="A0A915DCH7"/>
<feature type="transmembrane region" description="Helical" evidence="1">
    <location>
        <begin position="199"/>
        <end position="218"/>
    </location>
</feature>
<keyword evidence="1" id="KW-1133">Transmembrane helix</keyword>
<dbReference type="Proteomes" id="UP000887574">
    <property type="component" value="Unplaced"/>
</dbReference>
<dbReference type="InterPro" id="IPR006029">
    <property type="entry name" value="Neurotrans-gated_channel_TM"/>
</dbReference>
<keyword evidence="3" id="KW-1185">Reference proteome</keyword>
<dbReference type="InterPro" id="IPR036719">
    <property type="entry name" value="Neuro-gated_channel_TM_sf"/>
</dbReference>
<dbReference type="WBParaSite" id="jg18195">
    <property type="protein sequence ID" value="jg18195"/>
    <property type="gene ID" value="jg18195"/>
</dbReference>
<dbReference type="PANTHER" id="PTHR18945">
    <property type="entry name" value="NEUROTRANSMITTER GATED ION CHANNEL"/>
    <property type="match status" value="1"/>
</dbReference>
<evidence type="ECO:0000313" key="4">
    <source>
        <dbReference type="WBParaSite" id="jg18195"/>
    </source>
</evidence>
<dbReference type="PRINTS" id="PR00253">
    <property type="entry name" value="GABAARECEPTR"/>
</dbReference>
<accession>A0A915DCH7</accession>
<evidence type="ECO:0000256" key="1">
    <source>
        <dbReference type="SAM" id="Phobius"/>
    </source>
</evidence>
<dbReference type="InterPro" id="IPR038050">
    <property type="entry name" value="Neuro_actylchol_rec"/>
</dbReference>
<protein>
    <submittedName>
        <fullName evidence="4">Neurotransmitter-gated ion-channel transmembrane domain-containing protein</fullName>
    </submittedName>
</protein>
<dbReference type="Gene3D" id="1.20.58.390">
    <property type="entry name" value="Neurotransmitter-gated ion-channel transmembrane domain"/>
    <property type="match status" value="1"/>
</dbReference>
<dbReference type="CDD" id="cd19049">
    <property type="entry name" value="LGIC_TM_anion"/>
    <property type="match status" value="1"/>
</dbReference>
<dbReference type="InterPro" id="IPR006028">
    <property type="entry name" value="GABAA/Glycine_rcpt"/>
</dbReference>
<feature type="transmembrane region" description="Helical" evidence="1">
    <location>
        <begin position="97"/>
        <end position="118"/>
    </location>
</feature>
<dbReference type="Pfam" id="PF02932">
    <property type="entry name" value="Neur_chan_memb"/>
    <property type="match status" value="1"/>
</dbReference>
<feature type="transmembrane region" description="Helical" evidence="1">
    <location>
        <begin position="65"/>
        <end position="85"/>
    </location>
</feature>